<keyword evidence="2" id="KW-1133">Transmembrane helix</keyword>
<proteinExistence type="predicted"/>
<sequence length="114" mass="13093">MKMQRFVTRKERRRERGKAYSDSTFTETEQATWPGKTDKGLKMLRMRNASGMPLEIVALEMEAKLSVRAMDGFAIFVFLLILATHVLASSSTLEEHNVRCKGRIDQIYTPKPEI</sequence>
<accession>A0AAW1VTZ0</accession>
<dbReference type="EMBL" id="JBEDUW010000007">
    <property type="protein sequence ID" value="KAK9910566.1"/>
    <property type="molecule type" value="Genomic_DNA"/>
</dbReference>
<gene>
    <name evidence="3" type="ORF">M0R45_034522</name>
</gene>
<comment type="caution">
    <text evidence="3">The sequence shown here is derived from an EMBL/GenBank/DDBJ whole genome shotgun (WGS) entry which is preliminary data.</text>
</comment>
<reference evidence="3 4" key="1">
    <citation type="journal article" date="2023" name="G3 (Bethesda)">
        <title>A chromosome-length genome assembly and annotation of blackberry (Rubus argutus, cv. 'Hillquist').</title>
        <authorList>
            <person name="Bruna T."/>
            <person name="Aryal R."/>
            <person name="Dudchenko O."/>
            <person name="Sargent D.J."/>
            <person name="Mead D."/>
            <person name="Buti M."/>
            <person name="Cavallini A."/>
            <person name="Hytonen T."/>
            <person name="Andres J."/>
            <person name="Pham M."/>
            <person name="Weisz D."/>
            <person name="Mascagni F."/>
            <person name="Usai G."/>
            <person name="Natali L."/>
            <person name="Bassil N."/>
            <person name="Fernandez G.E."/>
            <person name="Lomsadze A."/>
            <person name="Armour M."/>
            <person name="Olukolu B."/>
            <person name="Poorten T."/>
            <person name="Britton C."/>
            <person name="Davik J."/>
            <person name="Ashrafi H."/>
            <person name="Aiden E.L."/>
            <person name="Borodovsky M."/>
            <person name="Worthington M."/>
        </authorList>
    </citation>
    <scope>NUCLEOTIDE SEQUENCE [LARGE SCALE GENOMIC DNA]</scope>
    <source>
        <strain evidence="3">PI 553951</strain>
    </source>
</reference>
<feature type="compositionally biased region" description="Polar residues" evidence="1">
    <location>
        <begin position="21"/>
        <end position="31"/>
    </location>
</feature>
<evidence type="ECO:0008006" key="5">
    <source>
        <dbReference type="Google" id="ProtNLM"/>
    </source>
</evidence>
<feature type="transmembrane region" description="Helical" evidence="2">
    <location>
        <begin position="69"/>
        <end position="88"/>
    </location>
</feature>
<name>A0AAW1VTZ0_RUBAR</name>
<keyword evidence="2" id="KW-0812">Transmembrane</keyword>
<protein>
    <recommendedName>
        <fullName evidence="5">Transmembrane protein</fullName>
    </recommendedName>
</protein>
<evidence type="ECO:0000313" key="4">
    <source>
        <dbReference type="Proteomes" id="UP001457282"/>
    </source>
</evidence>
<evidence type="ECO:0000256" key="2">
    <source>
        <dbReference type="SAM" id="Phobius"/>
    </source>
</evidence>
<evidence type="ECO:0000256" key="1">
    <source>
        <dbReference type="SAM" id="MobiDB-lite"/>
    </source>
</evidence>
<organism evidence="3 4">
    <name type="scientific">Rubus argutus</name>
    <name type="common">Southern blackberry</name>
    <dbReference type="NCBI Taxonomy" id="59490"/>
    <lineage>
        <taxon>Eukaryota</taxon>
        <taxon>Viridiplantae</taxon>
        <taxon>Streptophyta</taxon>
        <taxon>Embryophyta</taxon>
        <taxon>Tracheophyta</taxon>
        <taxon>Spermatophyta</taxon>
        <taxon>Magnoliopsida</taxon>
        <taxon>eudicotyledons</taxon>
        <taxon>Gunneridae</taxon>
        <taxon>Pentapetalae</taxon>
        <taxon>rosids</taxon>
        <taxon>fabids</taxon>
        <taxon>Rosales</taxon>
        <taxon>Rosaceae</taxon>
        <taxon>Rosoideae</taxon>
        <taxon>Rosoideae incertae sedis</taxon>
        <taxon>Rubus</taxon>
    </lineage>
</organism>
<keyword evidence="2" id="KW-0472">Membrane</keyword>
<evidence type="ECO:0000313" key="3">
    <source>
        <dbReference type="EMBL" id="KAK9910566.1"/>
    </source>
</evidence>
<feature type="region of interest" description="Disordered" evidence="1">
    <location>
        <begin position="1"/>
        <end position="32"/>
    </location>
</feature>
<dbReference type="Proteomes" id="UP001457282">
    <property type="component" value="Unassembled WGS sequence"/>
</dbReference>
<dbReference type="AlphaFoldDB" id="A0AAW1VTZ0"/>
<keyword evidence="4" id="KW-1185">Reference proteome</keyword>